<proteinExistence type="predicted"/>
<feature type="repeat" description="TPR" evidence="3">
    <location>
        <begin position="117"/>
        <end position="150"/>
    </location>
</feature>
<feature type="repeat" description="TPR" evidence="3">
    <location>
        <begin position="188"/>
        <end position="221"/>
    </location>
</feature>
<feature type="repeat" description="TPR" evidence="3">
    <location>
        <begin position="49"/>
        <end position="82"/>
    </location>
</feature>
<protein>
    <submittedName>
        <fullName evidence="5">Tetratricopeptide repeat protein 6</fullName>
    </submittedName>
</protein>
<reference evidence="5" key="1">
    <citation type="submission" date="2025-08" db="UniProtKB">
        <authorList>
            <consortium name="RefSeq"/>
        </authorList>
    </citation>
    <scope>IDENTIFICATION</scope>
</reference>
<feature type="non-terminal residue" evidence="5">
    <location>
        <position position="1"/>
    </location>
</feature>
<dbReference type="PROSITE" id="PS50005">
    <property type="entry name" value="TPR"/>
    <property type="match status" value="7"/>
</dbReference>
<gene>
    <name evidence="5" type="primary">TTC6</name>
</gene>
<dbReference type="InterPro" id="IPR011990">
    <property type="entry name" value="TPR-like_helical_dom_sf"/>
</dbReference>
<evidence type="ECO:0000313" key="4">
    <source>
        <dbReference type="Proteomes" id="UP000694871"/>
    </source>
</evidence>
<evidence type="ECO:0000256" key="2">
    <source>
        <dbReference type="ARBA" id="ARBA00022803"/>
    </source>
</evidence>
<evidence type="ECO:0000256" key="1">
    <source>
        <dbReference type="ARBA" id="ARBA00022737"/>
    </source>
</evidence>
<keyword evidence="1" id="KW-0677">Repeat</keyword>
<dbReference type="InterPro" id="IPR019734">
    <property type="entry name" value="TPR_rpt"/>
</dbReference>
<dbReference type="Pfam" id="PF00515">
    <property type="entry name" value="TPR_1"/>
    <property type="match status" value="2"/>
</dbReference>
<dbReference type="Pfam" id="PF13181">
    <property type="entry name" value="TPR_8"/>
    <property type="match status" value="2"/>
</dbReference>
<feature type="repeat" description="TPR" evidence="3">
    <location>
        <begin position="428"/>
        <end position="461"/>
    </location>
</feature>
<evidence type="ECO:0000256" key="3">
    <source>
        <dbReference type="PROSITE-ProRule" id="PRU00339"/>
    </source>
</evidence>
<feature type="repeat" description="TPR" evidence="3">
    <location>
        <begin position="326"/>
        <end position="359"/>
    </location>
</feature>
<organism evidence="4 5">
    <name type="scientific">Gekko japonicus</name>
    <name type="common">Schlegel's Japanese gecko</name>
    <dbReference type="NCBI Taxonomy" id="146911"/>
    <lineage>
        <taxon>Eukaryota</taxon>
        <taxon>Metazoa</taxon>
        <taxon>Chordata</taxon>
        <taxon>Craniata</taxon>
        <taxon>Vertebrata</taxon>
        <taxon>Euteleostomi</taxon>
        <taxon>Lepidosauria</taxon>
        <taxon>Squamata</taxon>
        <taxon>Bifurcata</taxon>
        <taxon>Gekkota</taxon>
        <taxon>Gekkonidae</taxon>
        <taxon>Gekkoninae</taxon>
        <taxon>Gekko</taxon>
    </lineage>
</organism>
<dbReference type="PANTHER" id="PTHR44858:SF1">
    <property type="entry name" value="UDP-N-ACETYLGLUCOSAMINE--PEPTIDE N-ACETYLGLUCOSAMINYLTRANSFERASE SPINDLY-RELATED"/>
    <property type="match status" value="1"/>
</dbReference>
<feature type="repeat" description="TPR" evidence="3">
    <location>
        <begin position="259"/>
        <end position="292"/>
    </location>
</feature>
<dbReference type="RefSeq" id="XP_015261046.1">
    <property type="nucleotide sequence ID" value="XM_015405560.1"/>
</dbReference>
<dbReference type="Gene3D" id="1.25.40.10">
    <property type="entry name" value="Tetratricopeptide repeat domain"/>
    <property type="match status" value="6"/>
</dbReference>
<dbReference type="InterPro" id="IPR050498">
    <property type="entry name" value="Ycf3"/>
</dbReference>
<dbReference type="InterPro" id="IPR013105">
    <property type="entry name" value="TPR_2"/>
</dbReference>
<dbReference type="PANTHER" id="PTHR44858">
    <property type="entry name" value="TETRATRICOPEPTIDE REPEAT PROTEIN 6"/>
    <property type="match status" value="1"/>
</dbReference>
<keyword evidence="2 3" id="KW-0802">TPR repeat</keyword>
<name>A0ABM1JHV9_GEKJA</name>
<dbReference type="Proteomes" id="UP000694871">
    <property type="component" value="Unplaced"/>
</dbReference>
<dbReference type="SUPFAM" id="SSF48452">
    <property type="entry name" value="TPR-like"/>
    <property type="match status" value="3"/>
</dbReference>
<keyword evidence="4" id="KW-1185">Reference proteome</keyword>
<evidence type="ECO:0000313" key="5">
    <source>
        <dbReference type="RefSeq" id="XP_015261046.1"/>
    </source>
</evidence>
<feature type="repeat" description="TPR" evidence="3">
    <location>
        <begin position="360"/>
        <end position="393"/>
    </location>
</feature>
<dbReference type="Pfam" id="PF13414">
    <property type="entry name" value="TPR_11"/>
    <property type="match status" value="1"/>
</dbReference>
<dbReference type="Pfam" id="PF07719">
    <property type="entry name" value="TPR_2"/>
    <property type="match status" value="1"/>
</dbReference>
<dbReference type="GeneID" id="107105565"/>
<accession>A0ABM1JHV9</accession>
<dbReference type="PROSITE" id="PS50293">
    <property type="entry name" value="TPR_REGION"/>
    <property type="match status" value="1"/>
</dbReference>
<dbReference type="SMART" id="SM00028">
    <property type="entry name" value="TPR"/>
    <property type="match status" value="13"/>
</dbReference>
<sequence>ACEAFSTAVKLYPRYADAFYERGLCRMQLQQEKCILDFNKVLAILPNHFQAYLSRAAFFGSKGRYSKAIMNCTEAIKIHPRSVRAHLYRGALKIHNKTYKNAIEDLNKTIELDNICTLAYYNRGVCYHQMKDYKNALKDYSITLLLEPKKDIVLKVLVNRAVIYTELDQYANSLEDLTEATLSKPKDSQLFQALGICYHRLQKYEEAVKSFSTVLRLNPFSLDGYIGRGNSYMEYGHQAGSKQAQKDFLKAIHLNPLCIKARLCLGYNLQGLGKFQKAWQQFSVAIHIDPECHIAYDGRAVVCLQMGDTFAAFQDINTALKVTTSAEILTNRGVINQFMGYVSCAMKDYQQAITVDPDYALAYFNAANVYFLNRQFSQAKDYYSRALTLDAKNESAFLNRAITNTLLKNFEEAKADFEKAVCLSPFSAAVYYNKANLHNTLKQYEQAEEDISKALAIQPYDPLMYKLRADVRGKLGFIKEAIADYKKAINIQEFIFTG</sequence>